<dbReference type="Pfam" id="PF22820">
    <property type="entry name" value="TcaA_3rd_4th"/>
    <property type="match status" value="1"/>
</dbReference>
<keyword evidence="4" id="KW-1185">Reference proteome</keyword>
<keyword evidence="1" id="KW-0812">Transmembrane</keyword>
<dbReference type="PATRIC" id="fig|545697.3.peg.2074"/>
<dbReference type="OrthoDB" id="1895190at2"/>
<accession>L1QDP6</accession>
<keyword evidence="1" id="KW-0472">Membrane</keyword>
<feature type="transmembrane region" description="Helical" evidence="1">
    <location>
        <begin position="46"/>
        <end position="65"/>
    </location>
</feature>
<dbReference type="PANTHER" id="PTHR40038:SF1">
    <property type="entry name" value="MEMBRANE-ASSOCIATED PROTEIN TCAA"/>
    <property type="match status" value="1"/>
</dbReference>
<evidence type="ECO:0000313" key="3">
    <source>
        <dbReference type="EMBL" id="EKY26071.1"/>
    </source>
</evidence>
<keyword evidence="1" id="KW-1133">Transmembrane helix</keyword>
<dbReference type="PANTHER" id="PTHR40038">
    <property type="entry name" value="MEMBRANE-ASSOCIATED PROTEIN TCAA"/>
    <property type="match status" value="1"/>
</dbReference>
<dbReference type="RefSeq" id="WP_005213864.1">
    <property type="nucleotide sequence ID" value="NZ_KB291650.1"/>
</dbReference>
<comment type="caution">
    <text evidence="3">The sequence shown here is derived from an EMBL/GenBank/DDBJ whole genome shotgun (WGS) entry which is preliminary data.</text>
</comment>
<sequence length="424" mass="49447">MKNNLKAKIIDIRKKNFSYLKMLKYDLLNLKDIGIKKVILKRKFEIGIIIFILILGILLVPKFSYKSKESILESFRKGLIEENYKTLSNIIRINDKKAKVEELEPIIKYYRDNEEDIDSVINELKANNNSNKFYIESKSGFLKEEYYIDLETVAITFQTDVKGIELNIDGIKKVIEDNITIDLIPGKYECSYELKTDYGNINETVNFTAMDDGKVNINVPAIFITLYSNFDDAKVFINNKDTLKKVNDIKNFGPIPENKNVSIYIEREFPWGSLKSESVNIKNENYIKLDINMVNDKLTDEVNKSVYSFYDSSFQALNERNSELISNATEDAKNKMYEYINEKALLFSNNYEITDLNVEIEKSDFKYEDNKYRASLVTNISYSIYKKLFPFLKTANNGVFLLSLEYNNNEGFYVYDIQKIEVLD</sequence>
<proteinExistence type="predicted"/>
<reference evidence="3 4" key="1">
    <citation type="submission" date="2012-05" db="EMBL/GenBank/DDBJ databases">
        <authorList>
            <person name="Weinstock G."/>
            <person name="Sodergren E."/>
            <person name="Lobos E.A."/>
            <person name="Fulton L."/>
            <person name="Fulton R."/>
            <person name="Courtney L."/>
            <person name="Fronick C."/>
            <person name="O'Laughlin M."/>
            <person name="Godfrey J."/>
            <person name="Wilson R.M."/>
            <person name="Miner T."/>
            <person name="Farmer C."/>
            <person name="Delehaunty K."/>
            <person name="Cordes M."/>
            <person name="Minx P."/>
            <person name="Tomlinson C."/>
            <person name="Chen J."/>
            <person name="Wollam A."/>
            <person name="Pepin K.H."/>
            <person name="Bhonagiri V."/>
            <person name="Zhang X."/>
            <person name="Suruliraj S."/>
            <person name="Warren W."/>
            <person name="Mitreva M."/>
            <person name="Mardis E.R."/>
            <person name="Wilson R.K."/>
        </authorList>
    </citation>
    <scope>NUCLEOTIDE SEQUENCE [LARGE SCALE GENOMIC DNA]</scope>
    <source>
        <strain evidence="3 4">DSM 1785</strain>
    </source>
</reference>
<dbReference type="STRING" id="545697.HMPREF0216_02110"/>
<organism evidence="3 4">
    <name type="scientific">Clostridium celatum DSM 1785</name>
    <dbReference type="NCBI Taxonomy" id="545697"/>
    <lineage>
        <taxon>Bacteria</taxon>
        <taxon>Bacillati</taxon>
        <taxon>Bacillota</taxon>
        <taxon>Clostridia</taxon>
        <taxon>Eubacteriales</taxon>
        <taxon>Clostridiaceae</taxon>
        <taxon>Clostridium</taxon>
    </lineage>
</organism>
<protein>
    <recommendedName>
        <fullName evidence="2">TcaA 4th domain-containing protein</fullName>
    </recommendedName>
</protein>
<dbReference type="AlphaFoldDB" id="L1QDP6"/>
<dbReference type="HOGENOM" id="CLU_054515_0_0_9"/>
<evidence type="ECO:0000259" key="2">
    <source>
        <dbReference type="Pfam" id="PF22820"/>
    </source>
</evidence>
<dbReference type="eggNOG" id="COG4640">
    <property type="taxonomic scope" value="Bacteria"/>
</dbReference>
<name>L1QDP6_9CLOT</name>
<feature type="domain" description="TcaA 4th" evidence="2">
    <location>
        <begin position="222"/>
        <end position="290"/>
    </location>
</feature>
<evidence type="ECO:0000256" key="1">
    <source>
        <dbReference type="SAM" id="Phobius"/>
    </source>
</evidence>
<gene>
    <name evidence="3" type="ORF">HMPREF0216_02110</name>
</gene>
<dbReference type="EMBL" id="AMEZ01000059">
    <property type="protein sequence ID" value="EKY26071.1"/>
    <property type="molecule type" value="Genomic_DNA"/>
</dbReference>
<dbReference type="Proteomes" id="UP000010420">
    <property type="component" value="Unassembled WGS sequence"/>
</dbReference>
<dbReference type="InterPro" id="IPR054530">
    <property type="entry name" value="TcaA_4th"/>
</dbReference>
<evidence type="ECO:0000313" key="4">
    <source>
        <dbReference type="Proteomes" id="UP000010420"/>
    </source>
</evidence>